<name>A0ABU0J6X2_9HYPH</name>
<dbReference type="RefSeq" id="WP_307273360.1">
    <property type="nucleotide sequence ID" value="NZ_JAUSVX010000005.1"/>
</dbReference>
<dbReference type="GO" id="GO:0004177">
    <property type="term" value="F:aminopeptidase activity"/>
    <property type="evidence" value="ECO:0007669"/>
    <property type="project" value="UniProtKB-KW"/>
</dbReference>
<keyword evidence="3" id="KW-0645">Protease</keyword>
<keyword evidence="3" id="KW-0378">Hydrolase</keyword>
<sequence length="402" mass="43421">MNENPANSQLTFPSEADYGNRVARARIAMKQDGIDVLALSSFDNHRFFAGLDGIATVRPVWFVLPQDGAAAFVSPRIEAPEIRAQCRVPVAVEWVEWEEPARPPMSFSAALADHIGKCAPQARTIGVDFDATSARNLDLVRDALGTERIRDVTTLLREVRRRKDAATIDVVRRCADIAACQFKASCEAVAPGVPEWEVALASRTAAMRRAAEWWKGDEDHSPLLQGIHVMGGGSIRSARAHAVAAGRPMREGEILQLCYCGRPFFGHGICFDRPVQVGTTGLPAEVRKIVDVAREAQEAALAKVRAGVTTGEVHAAAVAVIGRHGWDRAMQHRTGRGIGLSDPEWPEIKANDPTVLEAGMLLGIEPGVYVDGVGGARFGDTILVTDTGYEPLTPLALGREVE</sequence>
<keyword evidence="4" id="KW-1185">Reference proteome</keyword>
<dbReference type="InterPro" id="IPR000994">
    <property type="entry name" value="Pept_M24"/>
</dbReference>
<evidence type="ECO:0000259" key="2">
    <source>
        <dbReference type="Pfam" id="PF01321"/>
    </source>
</evidence>
<dbReference type="InterPro" id="IPR000587">
    <property type="entry name" value="Creatinase_N"/>
</dbReference>
<accession>A0ABU0J6X2</accession>
<dbReference type="SUPFAM" id="SSF53092">
    <property type="entry name" value="Creatinase/prolidase N-terminal domain"/>
    <property type="match status" value="1"/>
</dbReference>
<dbReference type="Gene3D" id="3.90.230.10">
    <property type="entry name" value="Creatinase/methionine aminopeptidase superfamily"/>
    <property type="match status" value="1"/>
</dbReference>
<reference evidence="3 4" key="1">
    <citation type="submission" date="2023-07" db="EMBL/GenBank/DDBJ databases">
        <title>Genomic Encyclopedia of Type Strains, Phase IV (KMG-IV): sequencing the most valuable type-strain genomes for metagenomic binning, comparative biology and taxonomic classification.</title>
        <authorList>
            <person name="Goeker M."/>
        </authorList>
    </citation>
    <scope>NUCLEOTIDE SEQUENCE [LARGE SCALE GENOMIC DNA]</scope>
    <source>
        <strain evidence="3 4">DSM 19619</strain>
    </source>
</reference>
<dbReference type="SUPFAM" id="SSF55920">
    <property type="entry name" value="Creatinase/aminopeptidase"/>
    <property type="match status" value="1"/>
</dbReference>
<dbReference type="PANTHER" id="PTHR46112">
    <property type="entry name" value="AMINOPEPTIDASE"/>
    <property type="match status" value="1"/>
</dbReference>
<feature type="domain" description="Creatinase N-terminal" evidence="2">
    <location>
        <begin position="21"/>
        <end position="160"/>
    </location>
</feature>
<organism evidence="3 4">
    <name type="scientific">Labrys wisconsinensis</name>
    <dbReference type="NCBI Taxonomy" id="425677"/>
    <lineage>
        <taxon>Bacteria</taxon>
        <taxon>Pseudomonadati</taxon>
        <taxon>Pseudomonadota</taxon>
        <taxon>Alphaproteobacteria</taxon>
        <taxon>Hyphomicrobiales</taxon>
        <taxon>Xanthobacteraceae</taxon>
        <taxon>Labrys</taxon>
    </lineage>
</organism>
<dbReference type="InterPro" id="IPR036005">
    <property type="entry name" value="Creatinase/aminopeptidase-like"/>
</dbReference>
<dbReference type="EMBL" id="JAUSVX010000005">
    <property type="protein sequence ID" value="MDQ0469999.1"/>
    <property type="molecule type" value="Genomic_DNA"/>
</dbReference>
<proteinExistence type="predicted"/>
<dbReference type="PANTHER" id="PTHR46112:SF2">
    <property type="entry name" value="XAA-PRO AMINOPEPTIDASE P-RELATED"/>
    <property type="match status" value="1"/>
</dbReference>
<dbReference type="Pfam" id="PF01321">
    <property type="entry name" value="Creatinase_N"/>
    <property type="match status" value="1"/>
</dbReference>
<feature type="domain" description="Peptidase M24" evidence="1">
    <location>
        <begin position="171"/>
        <end position="386"/>
    </location>
</feature>
<evidence type="ECO:0000313" key="3">
    <source>
        <dbReference type="EMBL" id="MDQ0469999.1"/>
    </source>
</evidence>
<protein>
    <submittedName>
        <fullName evidence="3">Xaa-Pro aminopeptidase</fullName>
    </submittedName>
</protein>
<evidence type="ECO:0000259" key="1">
    <source>
        <dbReference type="Pfam" id="PF00557"/>
    </source>
</evidence>
<comment type="caution">
    <text evidence="3">The sequence shown here is derived from an EMBL/GenBank/DDBJ whole genome shotgun (WGS) entry which is preliminary data.</text>
</comment>
<dbReference type="InterPro" id="IPR050659">
    <property type="entry name" value="Peptidase_M24B"/>
</dbReference>
<keyword evidence="3" id="KW-0031">Aminopeptidase</keyword>
<dbReference type="Gene3D" id="3.40.350.10">
    <property type="entry name" value="Creatinase/prolidase N-terminal domain"/>
    <property type="match status" value="1"/>
</dbReference>
<gene>
    <name evidence="3" type="ORF">QO011_003015</name>
</gene>
<dbReference type="CDD" id="cd01066">
    <property type="entry name" value="APP_MetAP"/>
    <property type="match status" value="1"/>
</dbReference>
<evidence type="ECO:0000313" key="4">
    <source>
        <dbReference type="Proteomes" id="UP001242480"/>
    </source>
</evidence>
<dbReference type="Pfam" id="PF00557">
    <property type="entry name" value="Peptidase_M24"/>
    <property type="match status" value="1"/>
</dbReference>
<dbReference type="Proteomes" id="UP001242480">
    <property type="component" value="Unassembled WGS sequence"/>
</dbReference>
<dbReference type="InterPro" id="IPR029149">
    <property type="entry name" value="Creatin/AminoP/Spt16_N"/>
</dbReference>